<dbReference type="PANTHER" id="PTHR43190">
    <property type="entry name" value="N-ACETYL-D-GLUCOSAMINE KINASE"/>
    <property type="match status" value="1"/>
</dbReference>
<evidence type="ECO:0000313" key="1">
    <source>
        <dbReference type="EMBL" id="SHG03672.1"/>
    </source>
</evidence>
<dbReference type="AlphaFoldDB" id="A0A1M5GJJ4"/>
<protein>
    <submittedName>
        <fullName evidence="1">BadF-type ATPase</fullName>
    </submittedName>
</protein>
<evidence type="ECO:0000313" key="2">
    <source>
        <dbReference type="Proteomes" id="UP000184164"/>
    </source>
</evidence>
<dbReference type="Gene3D" id="1.10.720.160">
    <property type="match status" value="1"/>
</dbReference>
<keyword evidence="2" id="KW-1185">Reference proteome</keyword>
<dbReference type="PANTHER" id="PTHR43190:SF3">
    <property type="entry name" value="N-ACETYL-D-GLUCOSAMINE KINASE"/>
    <property type="match status" value="1"/>
</dbReference>
<dbReference type="SUPFAM" id="SSF53067">
    <property type="entry name" value="Actin-like ATPase domain"/>
    <property type="match status" value="2"/>
</dbReference>
<dbReference type="OrthoDB" id="871343at2"/>
<organism evidence="1 2">
    <name type="scientific">Mariniphaga anaerophila</name>
    <dbReference type="NCBI Taxonomy" id="1484053"/>
    <lineage>
        <taxon>Bacteria</taxon>
        <taxon>Pseudomonadati</taxon>
        <taxon>Bacteroidota</taxon>
        <taxon>Bacteroidia</taxon>
        <taxon>Marinilabiliales</taxon>
        <taxon>Prolixibacteraceae</taxon>
        <taxon>Mariniphaga</taxon>
    </lineage>
</organism>
<reference evidence="1 2" key="1">
    <citation type="submission" date="2016-11" db="EMBL/GenBank/DDBJ databases">
        <authorList>
            <person name="Jaros S."/>
            <person name="Januszkiewicz K."/>
            <person name="Wedrychowicz H."/>
        </authorList>
    </citation>
    <scope>NUCLEOTIDE SEQUENCE [LARGE SCALE GENOMIC DNA]</scope>
    <source>
        <strain evidence="1 2">DSM 26910</strain>
    </source>
</reference>
<dbReference type="InterPro" id="IPR052519">
    <property type="entry name" value="Euk-type_GlcNAc_Kinase"/>
</dbReference>
<dbReference type="EMBL" id="FQUM01000024">
    <property type="protein sequence ID" value="SHG03672.1"/>
    <property type="molecule type" value="Genomic_DNA"/>
</dbReference>
<sequence>MILIADGGATKTSWCFSDKGDTPGMISTGGINPYFRTTEDIIQEWKKSSFSQLSGKVEQVFFYGSGVVDARKAQVISEALFSFFPTAEIEVQSDLLAAARATLGKKEGIACILGTGSNSCQYDGKKITTHIPPLGFILGDEGSGAGLGKQLVSDYLKKIMPSELLEQFQARYPLEYTEFLNRVYNQGKPNQFLAGFVPFLKENIHKSYCAGLVRRAFESFMTRNVEQYKGLEKQSICFVGSVAFHFQEQLRNVLLERNMVPGVILQEPLLKLMEYHLQLKKYEQYY</sequence>
<dbReference type="CDD" id="cd24079">
    <property type="entry name" value="ASKHA_NBD_PG1100-like"/>
    <property type="match status" value="1"/>
</dbReference>
<proteinExistence type="predicted"/>
<dbReference type="InterPro" id="IPR043129">
    <property type="entry name" value="ATPase_NBD"/>
</dbReference>
<dbReference type="Proteomes" id="UP000184164">
    <property type="component" value="Unassembled WGS sequence"/>
</dbReference>
<name>A0A1M5GJJ4_9BACT</name>
<dbReference type="Gene3D" id="3.30.420.40">
    <property type="match status" value="2"/>
</dbReference>
<dbReference type="RefSeq" id="WP_073003623.1">
    <property type="nucleotide sequence ID" value="NZ_FQUM01000024.1"/>
</dbReference>
<dbReference type="STRING" id="1484053.SAMN05444274_1245"/>
<accession>A0A1M5GJJ4</accession>
<gene>
    <name evidence="1" type="ORF">SAMN05444274_1245</name>
</gene>